<keyword evidence="2" id="KW-1185">Reference proteome</keyword>
<name>A0A4Y2UWR6_ARAVE</name>
<dbReference type="Proteomes" id="UP000499080">
    <property type="component" value="Unassembled WGS sequence"/>
</dbReference>
<dbReference type="AlphaFoldDB" id="A0A4Y2UWR6"/>
<sequence length="111" mass="12976">MIILASIGYVARVHCFHYENGRMCPSEIGVLQVLPRGIPHKERPDSDLKMYLVDWRVNVVVSDKILKLPPNFIGQYTKAEAEQRVRDFIPRRSRGWRKRVTFENSDCTSWS</sequence>
<comment type="caution">
    <text evidence="1">The sequence shown here is derived from an EMBL/GenBank/DDBJ whole genome shotgun (WGS) entry which is preliminary data.</text>
</comment>
<evidence type="ECO:0000313" key="2">
    <source>
        <dbReference type="Proteomes" id="UP000499080"/>
    </source>
</evidence>
<dbReference type="EMBL" id="BGPR01039982">
    <property type="protein sequence ID" value="GBO16050.1"/>
    <property type="molecule type" value="Genomic_DNA"/>
</dbReference>
<organism evidence="1 2">
    <name type="scientific">Araneus ventricosus</name>
    <name type="common">Orbweaver spider</name>
    <name type="synonym">Epeira ventricosa</name>
    <dbReference type="NCBI Taxonomy" id="182803"/>
    <lineage>
        <taxon>Eukaryota</taxon>
        <taxon>Metazoa</taxon>
        <taxon>Ecdysozoa</taxon>
        <taxon>Arthropoda</taxon>
        <taxon>Chelicerata</taxon>
        <taxon>Arachnida</taxon>
        <taxon>Araneae</taxon>
        <taxon>Araneomorphae</taxon>
        <taxon>Entelegynae</taxon>
        <taxon>Araneoidea</taxon>
        <taxon>Araneidae</taxon>
        <taxon>Araneus</taxon>
    </lineage>
</organism>
<evidence type="ECO:0000313" key="1">
    <source>
        <dbReference type="EMBL" id="GBO16050.1"/>
    </source>
</evidence>
<reference evidence="1 2" key="1">
    <citation type="journal article" date="2019" name="Sci. Rep.">
        <title>Orb-weaving spider Araneus ventricosus genome elucidates the spidroin gene catalogue.</title>
        <authorList>
            <person name="Kono N."/>
            <person name="Nakamura H."/>
            <person name="Ohtoshi R."/>
            <person name="Moran D.A.P."/>
            <person name="Shinohara A."/>
            <person name="Yoshida Y."/>
            <person name="Fujiwara M."/>
            <person name="Mori M."/>
            <person name="Tomita M."/>
            <person name="Arakawa K."/>
        </authorList>
    </citation>
    <scope>NUCLEOTIDE SEQUENCE [LARGE SCALE GENOMIC DNA]</scope>
</reference>
<proteinExistence type="predicted"/>
<accession>A0A4Y2UWR6</accession>
<protein>
    <submittedName>
        <fullName evidence="1">Uncharacterized protein</fullName>
    </submittedName>
</protein>
<gene>
    <name evidence="1" type="ORF">AVEN_100646_1</name>
</gene>